<feature type="transmembrane region" description="Helical" evidence="1">
    <location>
        <begin position="72"/>
        <end position="98"/>
    </location>
</feature>
<feature type="transmembrane region" description="Helical" evidence="1">
    <location>
        <begin position="197"/>
        <end position="218"/>
    </location>
</feature>
<keyword evidence="1" id="KW-0472">Membrane</keyword>
<keyword evidence="1" id="KW-1133">Transmembrane helix</keyword>
<reference evidence="3" key="1">
    <citation type="journal article" date="2019" name="Int. J. Syst. Evol. Microbiol.">
        <title>The Global Catalogue of Microorganisms (GCM) 10K type strain sequencing project: providing services to taxonomists for standard genome sequencing and annotation.</title>
        <authorList>
            <consortium name="The Broad Institute Genomics Platform"/>
            <consortium name="The Broad Institute Genome Sequencing Center for Infectious Disease"/>
            <person name="Wu L."/>
            <person name="Ma J."/>
        </authorList>
    </citation>
    <scope>NUCLEOTIDE SEQUENCE [LARGE SCALE GENOMIC DNA]</scope>
    <source>
        <strain evidence="3">CCUG 56608</strain>
    </source>
</reference>
<feature type="transmembrane region" description="Helical" evidence="1">
    <location>
        <begin position="105"/>
        <end position="138"/>
    </location>
</feature>
<dbReference type="Proteomes" id="UP001597041">
    <property type="component" value="Unassembled WGS sequence"/>
</dbReference>
<evidence type="ECO:0000256" key="1">
    <source>
        <dbReference type="SAM" id="Phobius"/>
    </source>
</evidence>
<comment type="caution">
    <text evidence="2">The sequence shown here is derived from an EMBL/GenBank/DDBJ whole genome shotgun (WGS) entry which is preliminary data.</text>
</comment>
<gene>
    <name evidence="2" type="ORF">ACFQ19_20085</name>
</gene>
<dbReference type="RefSeq" id="WP_379594626.1">
    <property type="nucleotide sequence ID" value="NZ_JBHTKK010000048.1"/>
</dbReference>
<feature type="transmembrane region" description="Helical" evidence="1">
    <location>
        <begin position="12"/>
        <end position="34"/>
    </location>
</feature>
<accession>A0ABW3NP42</accession>
<protein>
    <recommendedName>
        <fullName evidence="4">ABC transporter permease</fullName>
    </recommendedName>
</protein>
<proteinExistence type="predicted"/>
<dbReference type="EMBL" id="JBHTKK010000048">
    <property type="protein sequence ID" value="MFD1068280.1"/>
    <property type="molecule type" value="Genomic_DNA"/>
</dbReference>
<name>A0ABW3NP42_9BACI</name>
<evidence type="ECO:0008006" key="4">
    <source>
        <dbReference type="Google" id="ProtNLM"/>
    </source>
</evidence>
<evidence type="ECO:0000313" key="2">
    <source>
        <dbReference type="EMBL" id="MFD1068280.1"/>
    </source>
</evidence>
<organism evidence="2 3">
    <name type="scientific">Oceanobacillus locisalsi</name>
    <dbReference type="NCBI Taxonomy" id="546107"/>
    <lineage>
        <taxon>Bacteria</taxon>
        <taxon>Bacillati</taxon>
        <taxon>Bacillota</taxon>
        <taxon>Bacilli</taxon>
        <taxon>Bacillales</taxon>
        <taxon>Bacillaceae</taxon>
        <taxon>Oceanobacillus</taxon>
    </lineage>
</organism>
<evidence type="ECO:0000313" key="3">
    <source>
        <dbReference type="Proteomes" id="UP001597041"/>
    </source>
</evidence>
<feature type="transmembrane region" description="Helical" evidence="1">
    <location>
        <begin position="163"/>
        <end position="185"/>
    </location>
</feature>
<keyword evidence="3" id="KW-1185">Reference proteome</keyword>
<feature type="transmembrane region" description="Helical" evidence="1">
    <location>
        <begin position="238"/>
        <end position="256"/>
    </location>
</feature>
<keyword evidence="1" id="KW-0812">Transmembrane</keyword>
<sequence length="262" mass="30129">MKALIKIQFRSILTTYNIIFGLLISFVLGILQAFRLNHELIIINEQGTIADFLLFSLGGWQEPMTLLSTIQWLMLILIVLLISQWTYIISSSWMVMVITRFKTRIFWWFSNCVAQLLICTVILAVLIIGHLIAGYIFFNWDLKWGIYTLNQQILIGDIKPVQLFFIGFFILLTGMYSLILIQMIVKTIFHAGKASMILFIILIILGFSYIYQQITYLLSPIFYPSIIVSVQNGVENALFINIGLCILLSIIGLFVIRIRSIL</sequence>